<protein>
    <submittedName>
        <fullName evidence="1">Uncharacterized protein</fullName>
    </submittedName>
</protein>
<reference evidence="1 2" key="1">
    <citation type="journal article" date="2023" name="ACS Omega">
        <title>Identification of the Neoaspergillic Acid Biosynthesis Gene Cluster by Establishing an In Vitro CRISPR-Ribonucleoprotein Genetic System in Aspergillus melleus.</title>
        <authorList>
            <person name="Yuan B."/>
            <person name="Grau M.F."/>
            <person name="Murata R.M."/>
            <person name="Torok T."/>
            <person name="Venkateswaran K."/>
            <person name="Stajich J.E."/>
            <person name="Wang C.C.C."/>
        </authorList>
    </citation>
    <scope>NUCLEOTIDE SEQUENCE [LARGE SCALE GENOMIC DNA]</scope>
    <source>
        <strain evidence="1 2">IMV 1140</strain>
    </source>
</reference>
<dbReference type="Proteomes" id="UP001177260">
    <property type="component" value="Unassembled WGS sequence"/>
</dbReference>
<gene>
    <name evidence="1" type="ORF">N8T08_001358</name>
</gene>
<dbReference type="EMBL" id="JAOPJF010000119">
    <property type="protein sequence ID" value="KAK1139054.1"/>
    <property type="molecule type" value="Genomic_DNA"/>
</dbReference>
<sequence>MTNPYKELGLAIEVGDCSKLTKYLDDGIPATIEHFLIATQNKDYAILELFVCRGWDINTDVNDSIPSALIYTFEDKKLLEWFLNQGADPNKRCRIRDCTPLSYAVRDGSFESVQFLLDKGDHIYHGQLLHYAAMRTRDNAFEVLQFIYNQDPSYSRLQINKLLDEESPNYYMNERSGLGTPLHYAAMCGSAKMVKFLLDKGSNHDYLDPYHRTATGYAIRNGHLEVQQILNTGRDMDAEIK</sequence>
<organism evidence="1 2">
    <name type="scientific">Aspergillus melleus</name>
    <dbReference type="NCBI Taxonomy" id="138277"/>
    <lineage>
        <taxon>Eukaryota</taxon>
        <taxon>Fungi</taxon>
        <taxon>Dikarya</taxon>
        <taxon>Ascomycota</taxon>
        <taxon>Pezizomycotina</taxon>
        <taxon>Eurotiomycetes</taxon>
        <taxon>Eurotiomycetidae</taxon>
        <taxon>Eurotiales</taxon>
        <taxon>Aspergillaceae</taxon>
        <taxon>Aspergillus</taxon>
        <taxon>Aspergillus subgen. Circumdati</taxon>
    </lineage>
</organism>
<accession>A0ACC3AN88</accession>
<evidence type="ECO:0000313" key="1">
    <source>
        <dbReference type="EMBL" id="KAK1139054.1"/>
    </source>
</evidence>
<evidence type="ECO:0000313" key="2">
    <source>
        <dbReference type="Proteomes" id="UP001177260"/>
    </source>
</evidence>
<proteinExistence type="predicted"/>
<keyword evidence="2" id="KW-1185">Reference proteome</keyword>
<name>A0ACC3AN88_9EURO</name>
<comment type="caution">
    <text evidence="1">The sequence shown here is derived from an EMBL/GenBank/DDBJ whole genome shotgun (WGS) entry which is preliminary data.</text>
</comment>